<dbReference type="EMBL" id="KN714669">
    <property type="protein sequence ID" value="KUI53512.1"/>
    <property type="molecule type" value="Genomic_DNA"/>
</dbReference>
<dbReference type="Gene3D" id="3.10.110.10">
    <property type="entry name" value="Ubiquitin Conjugating Enzyme"/>
    <property type="match status" value="1"/>
</dbReference>
<sequence>MECGPNYPREPPVIHFVSQINLPGVNQQDGHVDQNAMARTEIIIKMSMLIYDRFMDENKKLPQPPEGSKYAIYK</sequence>
<protein>
    <submittedName>
        <fullName evidence="1">Ubiquitin-conjugating enzyme E2 variant 1</fullName>
    </submittedName>
</protein>
<keyword evidence="2" id="KW-1185">Reference proteome</keyword>
<reference evidence="2" key="1">
    <citation type="submission" date="2014-12" db="EMBL/GenBank/DDBJ databases">
        <title>Genome Sequence of Valsa Canker Pathogens Uncovers a Specific Adaption of Colonization on Woody Bark.</title>
        <authorList>
            <person name="Yin Z."/>
            <person name="Liu H."/>
            <person name="Gao X."/>
            <person name="Li Z."/>
            <person name="Song N."/>
            <person name="Ke X."/>
            <person name="Dai Q."/>
            <person name="Wu Y."/>
            <person name="Sun Y."/>
            <person name="Xu J.-R."/>
            <person name="Kang Z.K."/>
            <person name="Wang L."/>
            <person name="Huang L."/>
        </authorList>
    </citation>
    <scope>NUCLEOTIDE SEQUENCE [LARGE SCALE GENOMIC DNA]</scope>
    <source>
        <strain evidence="2">SXYL134</strain>
    </source>
</reference>
<dbReference type="Proteomes" id="UP000078576">
    <property type="component" value="Unassembled WGS sequence"/>
</dbReference>
<evidence type="ECO:0000313" key="1">
    <source>
        <dbReference type="EMBL" id="KUI53512.1"/>
    </source>
</evidence>
<dbReference type="STRING" id="694573.A0A194UPA9"/>
<gene>
    <name evidence="1" type="ORF">VP1G_10602</name>
</gene>
<accession>A0A194UPA9</accession>
<evidence type="ECO:0000313" key="2">
    <source>
        <dbReference type="Proteomes" id="UP000078576"/>
    </source>
</evidence>
<dbReference type="InterPro" id="IPR016135">
    <property type="entry name" value="UBQ-conjugating_enzyme/RWD"/>
</dbReference>
<dbReference type="OrthoDB" id="6508832at2759"/>
<dbReference type="SUPFAM" id="SSF54495">
    <property type="entry name" value="UBC-like"/>
    <property type="match status" value="1"/>
</dbReference>
<organism evidence="1 2">
    <name type="scientific">Cytospora mali</name>
    <name type="common">Apple Valsa canker fungus</name>
    <name type="synonym">Valsa mali</name>
    <dbReference type="NCBI Taxonomy" id="578113"/>
    <lineage>
        <taxon>Eukaryota</taxon>
        <taxon>Fungi</taxon>
        <taxon>Dikarya</taxon>
        <taxon>Ascomycota</taxon>
        <taxon>Pezizomycotina</taxon>
        <taxon>Sordariomycetes</taxon>
        <taxon>Sordariomycetidae</taxon>
        <taxon>Diaporthales</taxon>
        <taxon>Cytosporaceae</taxon>
        <taxon>Cytospora</taxon>
    </lineage>
</organism>
<name>A0A194UPA9_CYTMA</name>
<dbReference type="AlphaFoldDB" id="A0A194UPA9"/>
<proteinExistence type="predicted"/>